<dbReference type="Pfam" id="PF03065">
    <property type="entry name" value="Glyco_hydro_57"/>
    <property type="match status" value="1"/>
</dbReference>
<evidence type="ECO:0000256" key="2">
    <source>
        <dbReference type="ARBA" id="ARBA00023277"/>
    </source>
</evidence>
<feature type="domain" description="Glycoside hydrolase family 57 N-terminal" evidence="3">
    <location>
        <begin position="6"/>
        <end position="298"/>
    </location>
</feature>
<evidence type="ECO:0000259" key="3">
    <source>
        <dbReference type="Pfam" id="PF03065"/>
    </source>
</evidence>
<name>A0A1F8AUX7_9BACT</name>
<dbReference type="GO" id="GO:0003824">
    <property type="term" value="F:catalytic activity"/>
    <property type="evidence" value="ECO:0007669"/>
    <property type="project" value="InterPro"/>
</dbReference>
<dbReference type="PANTHER" id="PTHR36306">
    <property type="entry name" value="ALPHA-AMYLASE-RELATED-RELATED"/>
    <property type="match status" value="1"/>
</dbReference>
<dbReference type="EMBL" id="MGGW01000004">
    <property type="protein sequence ID" value="OGM55309.1"/>
    <property type="molecule type" value="Genomic_DNA"/>
</dbReference>
<dbReference type="InterPro" id="IPR011330">
    <property type="entry name" value="Glyco_hydro/deAcase_b/a-brl"/>
</dbReference>
<dbReference type="Proteomes" id="UP000178603">
    <property type="component" value="Unassembled WGS sequence"/>
</dbReference>
<dbReference type="CDD" id="cd10795">
    <property type="entry name" value="GH57N_MJA1_like"/>
    <property type="match status" value="1"/>
</dbReference>
<dbReference type="InterPro" id="IPR052046">
    <property type="entry name" value="GH57_Enzymes"/>
</dbReference>
<reference evidence="4 5" key="1">
    <citation type="journal article" date="2016" name="Nat. Commun.">
        <title>Thousands of microbial genomes shed light on interconnected biogeochemical processes in an aquifer system.</title>
        <authorList>
            <person name="Anantharaman K."/>
            <person name="Brown C.T."/>
            <person name="Hug L.A."/>
            <person name="Sharon I."/>
            <person name="Castelle C.J."/>
            <person name="Probst A.J."/>
            <person name="Thomas B.C."/>
            <person name="Singh A."/>
            <person name="Wilkins M.J."/>
            <person name="Karaoz U."/>
            <person name="Brodie E.L."/>
            <person name="Williams K.H."/>
            <person name="Hubbard S.S."/>
            <person name="Banfield J.F."/>
        </authorList>
    </citation>
    <scope>NUCLEOTIDE SEQUENCE [LARGE SCALE GENOMIC DNA]</scope>
</reference>
<proteinExistence type="inferred from homology"/>
<dbReference type="AlphaFoldDB" id="A0A1F8AUX7"/>
<dbReference type="GO" id="GO:0005975">
    <property type="term" value="P:carbohydrate metabolic process"/>
    <property type="evidence" value="ECO:0007669"/>
    <property type="project" value="InterPro"/>
</dbReference>
<dbReference type="PANTHER" id="PTHR36306:SF1">
    <property type="entry name" value="ALPHA-AMYLASE-RELATED"/>
    <property type="match status" value="1"/>
</dbReference>
<keyword evidence="2" id="KW-0119">Carbohydrate metabolism</keyword>
<comment type="similarity">
    <text evidence="1">Belongs to the glycosyl hydrolase 57 family.</text>
</comment>
<dbReference type="InterPro" id="IPR004300">
    <property type="entry name" value="Glyco_hydro_57_N"/>
</dbReference>
<evidence type="ECO:0000256" key="1">
    <source>
        <dbReference type="ARBA" id="ARBA00006821"/>
    </source>
</evidence>
<accession>A0A1F8AUX7</accession>
<sequence>MGAICFYFQVHQPSRIKKYRVFDIGRDHVYFDDSSSDNTNNKEVFLKVSKKCYLPTNELILRLLQRYKGFKIAYSFSGIFLEQAEHYSAEVLDSFRKLIDTGRVELLSETYYHSLSFFYSKKEFEKQVDLHNDIINKLFGTNTQVFRNTELAYTNELAQWAENKGFKGILAEGWDPILGWRSPNYVYSPKGTKKIKLLLKNYKLSDDVAFRFSDRSWVEWPLTVQKYASWLSETEKDAQTINLFMDYETFGEHQWEDTGIFSFLNAFPQEVLKNKELYFATPDEVVTKFRSVGEVDVPNVLTWADTERDLSAWVGNDIQNSAIVTLYGLQDRIFETGDKEIISDWRKLTTSDHFYYMCTKWFNDGDVHQYFNPYDSPYDAYINFMNILSDLTLRLETTRGGENNARK</sequence>
<dbReference type="SUPFAM" id="SSF88713">
    <property type="entry name" value="Glycoside hydrolase/deacetylase"/>
    <property type="match status" value="1"/>
</dbReference>
<dbReference type="Gene3D" id="3.20.110.20">
    <property type="match status" value="1"/>
</dbReference>
<evidence type="ECO:0000313" key="4">
    <source>
        <dbReference type="EMBL" id="OGM55309.1"/>
    </source>
</evidence>
<organism evidence="4 5">
    <name type="scientific">Candidatus Woesebacteria bacterium RIFCSPHIGHO2_12_FULL_41_24</name>
    <dbReference type="NCBI Taxonomy" id="1802510"/>
    <lineage>
        <taxon>Bacteria</taxon>
        <taxon>Candidatus Woeseibacteriota</taxon>
    </lineage>
</organism>
<evidence type="ECO:0000313" key="5">
    <source>
        <dbReference type="Proteomes" id="UP000178603"/>
    </source>
</evidence>
<gene>
    <name evidence="4" type="ORF">A3E44_03435</name>
</gene>
<protein>
    <submittedName>
        <fullName evidence="4">Alpha-amylase</fullName>
    </submittedName>
</protein>
<comment type="caution">
    <text evidence="4">The sequence shown here is derived from an EMBL/GenBank/DDBJ whole genome shotgun (WGS) entry which is preliminary data.</text>
</comment>